<dbReference type="SUPFAM" id="SSF82185">
    <property type="entry name" value="Histone H3 K4-specific methyltransferase SET7/9 N-terminal domain"/>
    <property type="match status" value="2"/>
</dbReference>
<dbReference type="Pfam" id="PF02493">
    <property type="entry name" value="MORN"/>
    <property type="match status" value="7"/>
</dbReference>
<dbReference type="GO" id="GO:0005829">
    <property type="term" value="C:cytosol"/>
    <property type="evidence" value="ECO:0007669"/>
    <property type="project" value="TreeGrafter"/>
</dbReference>
<proteinExistence type="predicted"/>
<dbReference type="AlphaFoldDB" id="A0A6B2LEX9"/>
<sequence length="207" mass="23061">MFSGNGVLETPMGVYEGDFENNMRSGKGIMKYTDGSTYDGLWKDDKFHGKGTHTTSVGTYVGDFVKGQREGEGTFTFGNIFYDGSWKEGKFNGFGLFRSTNSYETQFEGEWEQGKKYKGIQSFADGSKWDGSFTNGKMSGVGKMTYPNGLVIEGKWKNGIRDGKMVTATRDNVKIAVEKGREESSNAEYLPPESFPFVDTQQWMSGL</sequence>
<dbReference type="InterPro" id="IPR003409">
    <property type="entry name" value="MORN"/>
</dbReference>
<dbReference type="PANTHER" id="PTHR43215">
    <property type="entry name" value="RADIAL SPOKE HEAD 1 HOMOLOG"/>
    <property type="match status" value="1"/>
</dbReference>
<protein>
    <recommendedName>
        <fullName evidence="3">MORN repeat-containing protein 5</fullName>
    </recommendedName>
</protein>
<keyword evidence="1" id="KW-0677">Repeat</keyword>
<evidence type="ECO:0000313" key="2">
    <source>
        <dbReference type="EMBL" id="NDV35288.1"/>
    </source>
</evidence>
<reference evidence="2" key="1">
    <citation type="journal article" date="2020" name="J. Eukaryot. Microbiol.">
        <title>De novo Sequencing, Assembly and Annotation of the Transcriptome for the Free-Living Testate Amoeba Arcella intermedia.</title>
        <authorList>
            <person name="Ribeiro G.M."/>
            <person name="Porfirio-Sousa A.L."/>
            <person name="Maurer-Alcala X.X."/>
            <person name="Katz L.A."/>
            <person name="Lahr D.J.G."/>
        </authorList>
    </citation>
    <scope>NUCLEOTIDE SEQUENCE</scope>
</reference>
<dbReference type="EMBL" id="GIBP01006319">
    <property type="protein sequence ID" value="NDV35288.1"/>
    <property type="molecule type" value="Transcribed_RNA"/>
</dbReference>
<organism evidence="2">
    <name type="scientific">Arcella intermedia</name>
    <dbReference type="NCBI Taxonomy" id="1963864"/>
    <lineage>
        <taxon>Eukaryota</taxon>
        <taxon>Amoebozoa</taxon>
        <taxon>Tubulinea</taxon>
        <taxon>Elardia</taxon>
        <taxon>Arcellinida</taxon>
        <taxon>Sphaerothecina</taxon>
        <taxon>Arcellidae</taxon>
        <taxon>Arcella</taxon>
    </lineage>
</organism>
<evidence type="ECO:0008006" key="3">
    <source>
        <dbReference type="Google" id="ProtNLM"/>
    </source>
</evidence>
<evidence type="ECO:0000256" key="1">
    <source>
        <dbReference type="ARBA" id="ARBA00022737"/>
    </source>
</evidence>
<dbReference type="Gene3D" id="2.20.110.10">
    <property type="entry name" value="Histone H3 K4-specific methyltransferase SET7/9 N-terminal domain"/>
    <property type="match status" value="3"/>
</dbReference>
<accession>A0A6B2LEX9</accession>
<dbReference type="PANTHER" id="PTHR43215:SF14">
    <property type="entry name" value="RADIAL SPOKE HEAD 1 HOMOLOG"/>
    <property type="match status" value="1"/>
</dbReference>
<name>A0A6B2LEX9_9EUKA</name>
<dbReference type="SMART" id="SM00698">
    <property type="entry name" value="MORN"/>
    <property type="match status" value="5"/>
</dbReference>